<dbReference type="PANTHER" id="PTHR33181:SF7">
    <property type="entry name" value="OS07G0572400 PROTEIN"/>
    <property type="match status" value="1"/>
</dbReference>
<dbReference type="PANTHER" id="PTHR33181">
    <property type="entry name" value="OS01G0778500 PROTEIN"/>
    <property type="match status" value="1"/>
</dbReference>
<dbReference type="EMBL" id="JAFEMO010000004">
    <property type="protein sequence ID" value="KAH7571933.1"/>
    <property type="molecule type" value="Genomic_DNA"/>
</dbReference>
<evidence type="ECO:0000256" key="1">
    <source>
        <dbReference type="SAM" id="MobiDB-lite"/>
    </source>
</evidence>
<organism evidence="2 3">
    <name type="scientific">Xanthoceras sorbifolium</name>
    <dbReference type="NCBI Taxonomy" id="99658"/>
    <lineage>
        <taxon>Eukaryota</taxon>
        <taxon>Viridiplantae</taxon>
        <taxon>Streptophyta</taxon>
        <taxon>Embryophyta</taxon>
        <taxon>Tracheophyta</taxon>
        <taxon>Spermatophyta</taxon>
        <taxon>Magnoliopsida</taxon>
        <taxon>eudicotyledons</taxon>
        <taxon>Gunneridae</taxon>
        <taxon>Pentapetalae</taxon>
        <taxon>rosids</taxon>
        <taxon>malvids</taxon>
        <taxon>Sapindales</taxon>
        <taxon>Sapindaceae</taxon>
        <taxon>Xanthoceroideae</taxon>
        <taxon>Xanthoceras</taxon>
    </lineage>
</organism>
<evidence type="ECO:0000313" key="3">
    <source>
        <dbReference type="Proteomes" id="UP000827721"/>
    </source>
</evidence>
<protein>
    <submittedName>
        <fullName evidence="2">Uncharacterized protein</fullName>
    </submittedName>
</protein>
<keyword evidence="3" id="KW-1185">Reference proteome</keyword>
<accession>A0ABQ8I5M7</accession>
<sequence>MYRQNIVIDAWMREAQEAVKLVEDIETRVKISKNNIIITIEEQRQQQQQRFGDDVARSKLLEVGVKLDRLESLLHNPPTKPILTNDDLEHRWTLLSDTKLRMKALALTLYAMPSSPNRTGDSAVADTKETNRTANSYDNDQIKASFAKDEPELVKPLVSDNTTQSHMQFVLEGLLDCLWSPCSSCISIRPDKGIYILYDDVKACECEDVQVLWSIVVESNPPPPCHHIIQAYHTCKNGRRKQKPLPNGSC</sequence>
<gene>
    <name evidence="2" type="ORF">JRO89_XS04G0168800</name>
</gene>
<feature type="region of interest" description="Disordered" evidence="1">
    <location>
        <begin position="116"/>
        <end position="141"/>
    </location>
</feature>
<comment type="caution">
    <text evidence="2">The sequence shown here is derived from an EMBL/GenBank/DDBJ whole genome shotgun (WGS) entry which is preliminary data.</text>
</comment>
<proteinExistence type="predicted"/>
<dbReference type="Proteomes" id="UP000827721">
    <property type="component" value="Unassembled WGS sequence"/>
</dbReference>
<reference evidence="2 3" key="1">
    <citation type="submission" date="2021-02" db="EMBL/GenBank/DDBJ databases">
        <title>Plant Genome Project.</title>
        <authorList>
            <person name="Zhang R.-G."/>
        </authorList>
    </citation>
    <scope>NUCLEOTIDE SEQUENCE [LARGE SCALE GENOMIC DNA]</scope>
    <source>
        <tissue evidence="2">Leaves</tissue>
    </source>
</reference>
<evidence type="ECO:0000313" key="2">
    <source>
        <dbReference type="EMBL" id="KAH7571933.1"/>
    </source>
</evidence>
<name>A0ABQ8I5M7_9ROSI</name>